<dbReference type="GO" id="GO:0016020">
    <property type="term" value="C:membrane"/>
    <property type="evidence" value="ECO:0007669"/>
    <property type="project" value="UniProtKB-SubCell"/>
</dbReference>
<gene>
    <name evidence="6" type="ORF">JCM21714_995</name>
</gene>
<dbReference type="SUPFAM" id="SSF160964">
    <property type="entry name" value="MalF N-terminal region-like"/>
    <property type="match status" value="1"/>
</dbReference>
<comment type="subcellular location">
    <subcellularLocation>
        <location evidence="1">Membrane</location>
        <topology evidence="1">Multi-pass membrane protein</topology>
    </subcellularLocation>
</comment>
<keyword evidence="4 5" id="KW-0472">Membrane</keyword>
<reference evidence="6 7" key="1">
    <citation type="journal article" date="2014" name="Genome Announc.">
        <title>Draft Genome Sequence of the Boron-Tolerant and Moderately Halotolerant Bacterium Gracilibacillus boraciitolerans JCM 21714T.</title>
        <authorList>
            <person name="Ahmed I."/>
            <person name="Oshima K."/>
            <person name="Suda W."/>
            <person name="Kitamura K."/>
            <person name="Iida T."/>
            <person name="Ohmori Y."/>
            <person name="Fujiwara T."/>
            <person name="Hattori M."/>
            <person name="Ohkuma M."/>
        </authorList>
    </citation>
    <scope>NUCLEOTIDE SEQUENCE [LARGE SCALE GENOMIC DNA]</scope>
    <source>
        <strain evidence="6 7">JCM 21714</strain>
    </source>
</reference>
<dbReference type="eggNOG" id="COG1175">
    <property type="taxonomic scope" value="Bacteria"/>
</dbReference>
<dbReference type="STRING" id="1298598.JCM21714_995"/>
<name>W4VGY6_9BACI</name>
<protein>
    <submittedName>
        <fullName evidence="6">Sugar ABC transporter permease</fullName>
    </submittedName>
</protein>
<evidence type="ECO:0000313" key="7">
    <source>
        <dbReference type="Proteomes" id="UP000019102"/>
    </source>
</evidence>
<comment type="caution">
    <text evidence="6">The sequence shown here is derived from an EMBL/GenBank/DDBJ whole genome shotgun (WGS) entry which is preliminary data.</text>
</comment>
<evidence type="ECO:0000256" key="2">
    <source>
        <dbReference type="ARBA" id="ARBA00022692"/>
    </source>
</evidence>
<accession>W4VGY6</accession>
<sequence length="73" mass="8315">MAQTDTALKTTKKSSLSEKRKEALSAYLYISPFFILFAIFGLFPILFSFYLGFQKWNGLGEMEFVGLQILSGY</sequence>
<keyword evidence="3 5" id="KW-1133">Transmembrane helix</keyword>
<evidence type="ECO:0000256" key="5">
    <source>
        <dbReference type="SAM" id="Phobius"/>
    </source>
</evidence>
<evidence type="ECO:0000256" key="1">
    <source>
        <dbReference type="ARBA" id="ARBA00004141"/>
    </source>
</evidence>
<keyword evidence="2 5" id="KW-0812">Transmembrane</keyword>
<evidence type="ECO:0000313" key="6">
    <source>
        <dbReference type="EMBL" id="GAE92019.1"/>
    </source>
</evidence>
<proteinExistence type="predicted"/>
<dbReference type="InterPro" id="IPR035906">
    <property type="entry name" value="MetI-like_sf"/>
</dbReference>
<dbReference type="EMBL" id="BAVS01000002">
    <property type="protein sequence ID" value="GAE92019.1"/>
    <property type="molecule type" value="Genomic_DNA"/>
</dbReference>
<dbReference type="AlphaFoldDB" id="W4VGY6"/>
<dbReference type="Proteomes" id="UP000019102">
    <property type="component" value="Unassembled WGS sequence"/>
</dbReference>
<evidence type="ECO:0000256" key="3">
    <source>
        <dbReference type="ARBA" id="ARBA00022989"/>
    </source>
</evidence>
<organism evidence="6 7">
    <name type="scientific">Gracilibacillus boraciitolerans JCM 21714</name>
    <dbReference type="NCBI Taxonomy" id="1298598"/>
    <lineage>
        <taxon>Bacteria</taxon>
        <taxon>Bacillati</taxon>
        <taxon>Bacillota</taxon>
        <taxon>Bacilli</taxon>
        <taxon>Bacillales</taxon>
        <taxon>Bacillaceae</taxon>
        <taxon>Gracilibacillus</taxon>
    </lineage>
</organism>
<dbReference type="Gene3D" id="1.10.3720.10">
    <property type="entry name" value="MetI-like"/>
    <property type="match status" value="1"/>
</dbReference>
<evidence type="ECO:0000256" key="4">
    <source>
        <dbReference type="ARBA" id="ARBA00023136"/>
    </source>
</evidence>
<feature type="transmembrane region" description="Helical" evidence="5">
    <location>
        <begin position="26"/>
        <end position="53"/>
    </location>
</feature>
<keyword evidence="7" id="KW-1185">Reference proteome</keyword>